<proteinExistence type="predicted"/>
<name>A0A915IHH1_ROMCU</name>
<dbReference type="WBParaSite" id="nRc.2.0.1.t13254-RA">
    <property type="protein sequence ID" value="nRc.2.0.1.t13254-RA"/>
    <property type="gene ID" value="nRc.2.0.1.g13254"/>
</dbReference>
<dbReference type="AlphaFoldDB" id="A0A915IHH1"/>
<evidence type="ECO:0000313" key="1">
    <source>
        <dbReference type="Proteomes" id="UP000887565"/>
    </source>
</evidence>
<evidence type="ECO:0000313" key="2">
    <source>
        <dbReference type="WBParaSite" id="nRc.2.0.1.t13254-RA"/>
    </source>
</evidence>
<dbReference type="Proteomes" id="UP000887565">
    <property type="component" value="Unplaced"/>
</dbReference>
<reference evidence="2" key="1">
    <citation type="submission" date="2022-11" db="UniProtKB">
        <authorList>
            <consortium name="WormBaseParasite"/>
        </authorList>
    </citation>
    <scope>IDENTIFICATION</scope>
</reference>
<sequence length="124" mass="13246">MFEISSSLSFKKSVICMAVPVMWEGAAGIGRADMSVEGSSFAMLRSKIGVSNRLSLAGSTSTSMGPSSCSSANSSLNMIGRSANRLQTYIPGSLAKEGLRLGMRFIQLVRRDLGLPSVRYHIHS</sequence>
<protein>
    <submittedName>
        <fullName evidence="2">Secreted protein</fullName>
    </submittedName>
</protein>
<organism evidence="1 2">
    <name type="scientific">Romanomermis culicivorax</name>
    <name type="common">Nematode worm</name>
    <dbReference type="NCBI Taxonomy" id="13658"/>
    <lineage>
        <taxon>Eukaryota</taxon>
        <taxon>Metazoa</taxon>
        <taxon>Ecdysozoa</taxon>
        <taxon>Nematoda</taxon>
        <taxon>Enoplea</taxon>
        <taxon>Dorylaimia</taxon>
        <taxon>Mermithida</taxon>
        <taxon>Mermithoidea</taxon>
        <taxon>Mermithidae</taxon>
        <taxon>Romanomermis</taxon>
    </lineage>
</organism>
<accession>A0A915IHH1</accession>
<keyword evidence="1" id="KW-1185">Reference proteome</keyword>